<name>A0ABV9N6D4_9FLAO</name>
<feature type="transmembrane region" description="Helical" evidence="2">
    <location>
        <begin position="48"/>
        <end position="69"/>
    </location>
</feature>
<evidence type="ECO:0000313" key="4">
    <source>
        <dbReference type="Proteomes" id="UP001595953"/>
    </source>
</evidence>
<comment type="caution">
    <text evidence="3">The sequence shown here is derived from an EMBL/GenBank/DDBJ whole genome shotgun (WGS) entry which is preliminary data.</text>
</comment>
<dbReference type="RefSeq" id="WP_387964766.1">
    <property type="nucleotide sequence ID" value="NZ_JBHSGP010000014.1"/>
</dbReference>
<evidence type="ECO:0000256" key="2">
    <source>
        <dbReference type="SAM" id="Phobius"/>
    </source>
</evidence>
<dbReference type="EMBL" id="JBHSGP010000014">
    <property type="protein sequence ID" value="MFC4723411.1"/>
    <property type="molecule type" value="Genomic_DNA"/>
</dbReference>
<protein>
    <submittedName>
        <fullName evidence="3">Uncharacterized protein</fullName>
    </submittedName>
</protein>
<accession>A0ABV9N6D4</accession>
<dbReference type="Proteomes" id="UP001595953">
    <property type="component" value="Unassembled WGS sequence"/>
</dbReference>
<keyword evidence="2" id="KW-0472">Membrane</keyword>
<reference evidence="4" key="1">
    <citation type="journal article" date="2019" name="Int. J. Syst. Evol. Microbiol.">
        <title>The Global Catalogue of Microorganisms (GCM) 10K type strain sequencing project: providing services to taxonomists for standard genome sequencing and annotation.</title>
        <authorList>
            <consortium name="The Broad Institute Genomics Platform"/>
            <consortium name="The Broad Institute Genome Sequencing Center for Infectious Disease"/>
            <person name="Wu L."/>
            <person name="Ma J."/>
        </authorList>
    </citation>
    <scope>NUCLEOTIDE SEQUENCE [LARGE SCALE GENOMIC DNA]</scope>
    <source>
        <strain evidence="4">CCUG 63682</strain>
    </source>
</reference>
<evidence type="ECO:0000313" key="3">
    <source>
        <dbReference type="EMBL" id="MFC4723411.1"/>
    </source>
</evidence>
<keyword evidence="2" id="KW-1133">Transmembrane helix</keyword>
<sequence length="114" mass="13253">MALLLLATAGRAKKSKIKTKNVYVKDNVTMVKTNFDQLKYVKVMYFRFLKLGILLLLFTFGTSCTRIFYRSHHHHHKSNHAPGQIKKRTGSKSAKPYAPGQKKKRHRHEVVLQF</sequence>
<evidence type="ECO:0000256" key="1">
    <source>
        <dbReference type="SAM" id="MobiDB-lite"/>
    </source>
</evidence>
<keyword evidence="4" id="KW-1185">Reference proteome</keyword>
<keyword evidence="2" id="KW-0812">Transmembrane</keyword>
<feature type="compositionally biased region" description="Basic residues" evidence="1">
    <location>
        <begin position="73"/>
        <end position="90"/>
    </location>
</feature>
<proteinExistence type="predicted"/>
<organism evidence="3 4">
    <name type="scientific">Geojedonia litorea</name>
    <dbReference type="NCBI Taxonomy" id="1268269"/>
    <lineage>
        <taxon>Bacteria</taxon>
        <taxon>Pseudomonadati</taxon>
        <taxon>Bacteroidota</taxon>
        <taxon>Flavobacteriia</taxon>
        <taxon>Flavobacteriales</taxon>
        <taxon>Flavobacteriaceae</taxon>
        <taxon>Geojedonia</taxon>
    </lineage>
</organism>
<feature type="region of interest" description="Disordered" evidence="1">
    <location>
        <begin position="73"/>
        <end position="107"/>
    </location>
</feature>
<gene>
    <name evidence="3" type="ORF">ACFO5O_13835</name>
</gene>